<dbReference type="Gene3D" id="3.30.200.20">
    <property type="entry name" value="Phosphorylase Kinase, domain 1"/>
    <property type="match status" value="1"/>
</dbReference>
<dbReference type="GO" id="GO:0006646">
    <property type="term" value="P:phosphatidylethanolamine biosynthetic process"/>
    <property type="evidence" value="ECO:0007669"/>
    <property type="project" value="TreeGrafter"/>
</dbReference>
<dbReference type="Pfam" id="PF01633">
    <property type="entry name" value="Choline_kinase"/>
    <property type="match status" value="1"/>
</dbReference>
<evidence type="ECO:0000313" key="5">
    <source>
        <dbReference type="Proteomes" id="UP000822688"/>
    </source>
</evidence>
<dbReference type="EC" id="2.7.1.82" evidence="3"/>
<gene>
    <name evidence="4" type="ORF">KC19_12G031000</name>
</gene>
<dbReference type="PANTHER" id="PTHR22603:SF66">
    <property type="entry name" value="ETHANOLAMINE KINASE"/>
    <property type="match status" value="1"/>
</dbReference>
<dbReference type="SUPFAM" id="SSF56112">
    <property type="entry name" value="Protein kinase-like (PK-like)"/>
    <property type="match status" value="1"/>
</dbReference>
<dbReference type="GO" id="GO:0004305">
    <property type="term" value="F:ethanolamine kinase activity"/>
    <property type="evidence" value="ECO:0007669"/>
    <property type="project" value="UniProtKB-EC"/>
</dbReference>
<keyword evidence="5" id="KW-1185">Reference proteome</keyword>
<accession>A0A8T0G448</accession>
<protein>
    <recommendedName>
        <fullName evidence="3">ethanolamine kinase</fullName>
        <ecNumber evidence="3">2.7.1.82</ecNumber>
    </recommendedName>
</protein>
<organism evidence="4 5">
    <name type="scientific">Ceratodon purpureus</name>
    <name type="common">Fire moss</name>
    <name type="synonym">Dicranum purpureum</name>
    <dbReference type="NCBI Taxonomy" id="3225"/>
    <lineage>
        <taxon>Eukaryota</taxon>
        <taxon>Viridiplantae</taxon>
        <taxon>Streptophyta</taxon>
        <taxon>Embryophyta</taxon>
        <taxon>Bryophyta</taxon>
        <taxon>Bryophytina</taxon>
        <taxon>Bryopsida</taxon>
        <taxon>Dicranidae</taxon>
        <taxon>Pseudoditrichales</taxon>
        <taxon>Ditrichaceae</taxon>
        <taxon>Ceratodon</taxon>
    </lineage>
</organism>
<evidence type="ECO:0000256" key="3">
    <source>
        <dbReference type="ARBA" id="ARBA00038874"/>
    </source>
</evidence>
<comment type="similarity">
    <text evidence="2">Belongs to the choline/ethanolamine kinase family.</text>
</comment>
<comment type="pathway">
    <text evidence="1">Phospholipid metabolism; phosphatidylethanolamine biosynthesis; phosphatidylethanolamine from ethanolamine: step 1/3.</text>
</comment>
<sequence length="372" mass="42790">MTDKVYVEKSRESGVSSNMAVRTCSLSVDTRLPESALHSQVRGVCKALLRKWAEVDDSKISVSKVTGGISNMMLKAEVDSENEKDLQPVTVRVFGPDSDAVIDRDRELQAITYISSAGFGAKLLGVFGNGMVQSFLVGETLDHLEMAKPEMAKLIAMEVRRLHELEVPGSKEPQLWHDLYKFIDRASGVSFEDSKKQKAYETISFDNIRAGVDEIKAISDRLKSPIVFAHNDLLCGNFMYNEDEGKMQIIDYEHSTYGYRGHDIANYFNEHAGFDCDYSLYPDKEKQYYFFRNYLYPDNPQMMTDAQLEDFYVECNFYTLSSHLYWAIWAIVQAKISSIDFDYLGYYFQRFAEYKRRKDEMISLALDYLNKK</sequence>
<evidence type="ECO:0000313" key="4">
    <source>
        <dbReference type="EMBL" id="KAG0553685.1"/>
    </source>
</evidence>
<dbReference type="EMBL" id="CM026433">
    <property type="protein sequence ID" value="KAG0553685.1"/>
    <property type="molecule type" value="Genomic_DNA"/>
</dbReference>
<dbReference type="Gene3D" id="3.90.1200.10">
    <property type="match status" value="1"/>
</dbReference>
<dbReference type="CDD" id="cd05157">
    <property type="entry name" value="ETNK_euk"/>
    <property type="match status" value="1"/>
</dbReference>
<reference evidence="4" key="1">
    <citation type="submission" date="2020-06" db="EMBL/GenBank/DDBJ databases">
        <title>WGS assembly of Ceratodon purpureus strain R40.</title>
        <authorList>
            <person name="Carey S.B."/>
            <person name="Jenkins J."/>
            <person name="Shu S."/>
            <person name="Lovell J.T."/>
            <person name="Sreedasyam A."/>
            <person name="Maumus F."/>
            <person name="Tiley G.P."/>
            <person name="Fernandez-Pozo N."/>
            <person name="Barry K."/>
            <person name="Chen C."/>
            <person name="Wang M."/>
            <person name="Lipzen A."/>
            <person name="Daum C."/>
            <person name="Saski C.A."/>
            <person name="Payton A.C."/>
            <person name="Mcbreen J.C."/>
            <person name="Conrad R.E."/>
            <person name="Kollar L.M."/>
            <person name="Olsson S."/>
            <person name="Huttunen S."/>
            <person name="Landis J.B."/>
            <person name="Wickett N.J."/>
            <person name="Johnson M.G."/>
            <person name="Rensing S.A."/>
            <person name="Grimwood J."/>
            <person name="Schmutz J."/>
            <person name="Mcdaniel S.F."/>
        </authorList>
    </citation>
    <scope>NUCLEOTIDE SEQUENCE</scope>
    <source>
        <strain evidence="4">R40</strain>
    </source>
</reference>
<name>A0A8T0G448_CERPU</name>
<dbReference type="Proteomes" id="UP000822688">
    <property type="component" value="Chromosome 12"/>
</dbReference>
<dbReference type="AlphaFoldDB" id="A0A8T0G448"/>
<dbReference type="OrthoDB" id="10267235at2759"/>
<comment type="caution">
    <text evidence="4">The sequence shown here is derived from an EMBL/GenBank/DDBJ whole genome shotgun (WGS) entry which is preliminary data.</text>
</comment>
<dbReference type="GO" id="GO:0005737">
    <property type="term" value="C:cytoplasm"/>
    <property type="evidence" value="ECO:0007669"/>
    <property type="project" value="TreeGrafter"/>
</dbReference>
<evidence type="ECO:0000256" key="2">
    <source>
        <dbReference type="ARBA" id="ARBA00038211"/>
    </source>
</evidence>
<proteinExistence type="inferred from homology"/>
<evidence type="ECO:0000256" key="1">
    <source>
        <dbReference type="ARBA" id="ARBA00037883"/>
    </source>
</evidence>
<dbReference type="InterPro" id="IPR011009">
    <property type="entry name" value="Kinase-like_dom_sf"/>
</dbReference>
<dbReference type="PANTHER" id="PTHR22603">
    <property type="entry name" value="CHOLINE/ETHANOALAMINE KINASE"/>
    <property type="match status" value="1"/>
</dbReference>